<proteinExistence type="predicted"/>
<feature type="region of interest" description="Disordered" evidence="1">
    <location>
        <begin position="94"/>
        <end position="182"/>
    </location>
</feature>
<organism evidence="2 3">
    <name type="scientific">Torque teno sus virus 1a</name>
    <dbReference type="NCBI Taxonomy" id="687386"/>
    <lineage>
        <taxon>Viruses</taxon>
        <taxon>Monodnaviria</taxon>
        <taxon>Shotokuvirae</taxon>
        <taxon>Commensaviricota</taxon>
        <taxon>Cardeaviricetes</taxon>
        <taxon>Sanitavirales</taxon>
        <taxon>Anelloviridae</taxon>
        <taxon>Iotatorquevirus</taxon>
        <taxon>Iotatorquevirus suida1a</taxon>
    </lineage>
</organism>
<sequence length="182" mass="21671">MAPTRRWRRRFGRRRRRYRKRRYGWRRRYYRYRPRYYRRRWLFGGEYQPPTGIRDPCIDTPAYPVPQSGSVTHPKFAGKGGMLTETDRWGITAASSRTLSADTPTEAAQSALLRGDAEKKGEETEETASSSSITSAESSTEGDGSSDDEETIRRRRRTWKRLRRMVRQQLDRRMDHKRQRLH</sequence>
<evidence type="ECO:0000313" key="3">
    <source>
        <dbReference type="Proteomes" id="UP000156879"/>
    </source>
</evidence>
<evidence type="ECO:0000313" key="2">
    <source>
        <dbReference type="EMBL" id="ADD46847.1"/>
    </source>
</evidence>
<name>D3YFW0_9VIRU</name>
<feature type="compositionally biased region" description="Polar residues" evidence="1">
    <location>
        <begin position="94"/>
        <end position="108"/>
    </location>
</feature>
<accession>D3YFW0</accession>
<feature type="compositionally biased region" description="Low complexity" evidence="1">
    <location>
        <begin position="127"/>
        <end position="143"/>
    </location>
</feature>
<dbReference type="EMBL" id="GU456384">
    <property type="protein sequence ID" value="ADD46847.1"/>
    <property type="molecule type" value="Genomic_DNA"/>
</dbReference>
<dbReference type="Proteomes" id="UP000156879">
    <property type="component" value="Genome"/>
</dbReference>
<protein>
    <submittedName>
        <fullName evidence="2">ORF1/1 protein</fullName>
    </submittedName>
</protein>
<evidence type="ECO:0000256" key="1">
    <source>
        <dbReference type="SAM" id="MobiDB-lite"/>
    </source>
</evidence>
<feature type="compositionally biased region" description="Basic residues" evidence="1">
    <location>
        <begin position="153"/>
        <end position="166"/>
    </location>
</feature>
<reference evidence="2 3" key="1">
    <citation type="journal article" date="2010" name="Virology">
        <title>Multiple infection of porcine Torque teno virus in a single pig and characterization of the full-length genomic sequences of four U.S. prototype PTTV strains: implication for genotyping of PTTV.</title>
        <authorList>
            <person name="Huang Y.W."/>
            <person name="Ni Y.Y."/>
            <person name="Dryman B.A."/>
            <person name="Meng X.J."/>
        </authorList>
    </citation>
    <scope>NUCLEOTIDE SEQUENCE [LARGE SCALE GENOMIC DNA]</scope>
    <source>
        <strain evidence="2">PTTV1b-VA</strain>
    </source>
</reference>